<feature type="domain" description="DUF1468" evidence="2">
    <location>
        <begin position="13"/>
        <end position="154"/>
    </location>
</feature>
<evidence type="ECO:0000259" key="2">
    <source>
        <dbReference type="Pfam" id="PF07331"/>
    </source>
</evidence>
<dbReference type="AlphaFoldDB" id="A0A3N1LJW6"/>
<name>A0A3N1LJW6_9PROT</name>
<dbReference type="Pfam" id="PF07331">
    <property type="entry name" value="TctB"/>
    <property type="match status" value="1"/>
</dbReference>
<dbReference type="EMBL" id="RJKX01000014">
    <property type="protein sequence ID" value="ROP90716.1"/>
    <property type="molecule type" value="Genomic_DNA"/>
</dbReference>
<accession>A0A3N1LJW6</accession>
<reference evidence="3 4" key="1">
    <citation type="submission" date="2018-11" db="EMBL/GenBank/DDBJ databases">
        <title>Genomic Encyclopedia of Type Strains, Phase IV (KMG-IV): sequencing the most valuable type-strain genomes for metagenomic binning, comparative biology and taxonomic classification.</title>
        <authorList>
            <person name="Goeker M."/>
        </authorList>
    </citation>
    <scope>NUCLEOTIDE SEQUENCE [LARGE SCALE GENOMIC DNA]</scope>
    <source>
        <strain evidence="3 4">DSM 5900</strain>
    </source>
</reference>
<feature type="transmembrane region" description="Helical" evidence="1">
    <location>
        <begin position="128"/>
        <end position="145"/>
    </location>
</feature>
<evidence type="ECO:0000313" key="3">
    <source>
        <dbReference type="EMBL" id="ROP90716.1"/>
    </source>
</evidence>
<keyword evidence="1" id="KW-0472">Membrane</keyword>
<comment type="caution">
    <text evidence="3">The sequence shown here is derived from an EMBL/GenBank/DDBJ whole genome shotgun (WGS) entry which is preliminary data.</text>
</comment>
<feature type="transmembrane region" description="Helical" evidence="1">
    <location>
        <begin position="83"/>
        <end position="116"/>
    </location>
</feature>
<evidence type="ECO:0000256" key="1">
    <source>
        <dbReference type="SAM" id="Phobius"/>
    </source>
</evidence>
<keyword evidence="1" id="KW-0812">Transmembrane</keyword>
<dbReference type="RefSeq" id="WP_123690119.1">
    <property type="nucleotide sequence ID" value="NZ_AP019700.1"/>
</dbReference>
<dbReference type="InterPro" id="IPR009936">
    <property type="entry name" value="DUF1468"/>
</dbReference>
<organism evidence="3 4">
    <name type="scientific">Stella humosa</name>
    <dbReference type="NCBI Taxonomy" id="94"/>
    <lineage>
        <taxon>Bacteria</taxon>
        <taxon>Pseudomonadati</taxon>
        <taxon>Pseudomonadota</taxon>
        <taxon>Alphaproteobacteria</taxon>
        <taxon>Rhodospirillales</taxon>
        <taxon>Stellaceae</taxon>
        <taxon>Stella</taxon>
    </lineage>
</organism>
<proteinExistence type="predicted"/>
<evidence type="ECO:0000313" key="4">
    <source>
        <dbReference type="Proteomes" id="UP000278222"/>
    </source>
</evidence>
<keyword evidence="4" id="KW-1185">Reference proteome</keyword>
<sequence length="161" mass="17790">MLRLRERLGRDAVAGLVGLVVSVWLFALTWGMPKSPFVPIGPDFYPRIVLAVTALLSLWLIATDLTTRRRRPPGDVVARNYGLVALTFLAFGLYVLALPGLGFRIATLLFVAGLQVLLDPPRTWPRRLTVAAVALVVSFGVFPVFERYLSVLLPRGTWTGF</sequence>
<feature type="transmembrane region" description="Helical" evidence="1">
    <location>
        <begin position="44"/>
        <end position="62"/>
    </location>
</feature>
<keyword evidence="1" id="KW-1133">Transmembrane helix</keyword>
<gene>
    <name evidence="3" type="ORF">EDC65_2572</name>
</gene>
<dbReference type="OrthoDB" id="9776706at2"/>
<protein>
    <submittedName>
        <fullName evidence="3">Tripartite tricarboxylate transporter TctB family protein</fullName>
    </submittedName>
</protein>
<feature type="transmembrane region" description="Helical" evidence="1">
    <location>
        <begin position="12"/>
        <end position="32"/>
    </location>
</feature>
<dbReference type="Proteomes" id="UP000278222">
    <property type="component" value="Unassembled WGS sequence"/>
</dbReference>